<evidence type="ECO:0000313" key="3">
    <source>
        <dbReference type="Proteomes" id="UP000837857"/>
    </source>
</evidence>
<dbReference type="Proteomes" id="UP000837857">
    <property type="component" value="Chromosome 19"/>
</dbReference>
<gene>
    <name evidence="2" type="ORF">IPOD504_LOCUS6758</name>
</gene>
<accession>A0ABN8I942</accession>
<keyword evidence="3" id="KW-1185">Reference proteome</keyword>
<feature type="non-terminal residue" evidence="2">
    <location>
        <position position="1"/>
    </location>
</feature>
<dbReference type="EMBL" id="OW152831">
    <property type="protein sequence ID" value="CAH2049334.1"/>
    <property type="molecule type" value="Genomic_DNA"/>
</dbReference>
<sequence>MGRSTGNFAAGGAGAAGGGCGAPRSAPATPLQLEPHPRPSKHDNFDPLCVVVEVCGTPVRSGLPIDLSWPPVPVAGQQRSGTRTVELVL</sequence>
<protein>
    <submittedName>
        <fullName evidence="2">Uncharacterized protein</fullName>
    </submittedName>
</protein>
<organism evidence="2 3">
    <name type="scientific">Iphiclides podalirius</name>
    <name type="common">scarce swallowtail</name>
    <dbReference type="NCBI Taxonomy" id="110791"/>
    <lineage>
        <taxon>Eukaryota</taxon>
        <taxon>Metazoa</taxon>
        <taxon>Ecdysozoa</taxon>
        <taxon>Arthropoda</taxon>
        <taxon>Hexapoda</taxon>
        <taxon>Insecta</taxon>
        <taxon>Pterygota</taxon>
        <taxon>Neoptera</taxon>
        <taxon>Endopterygota</taxon>
        <taxon>Lepidoptera</taxon>
        <taxon>Glossata</taxon>
        <taxon>Ditrysia</taxon>
        <taxon>Papilionoidea</taxon>
        <taxon>Papilionidae</taxon>
        <taxon>Papilioninae</taxon>
        <taxon>Iphiclides</taxon>
    </lineage>
</organism>
<name>A0ABN8I942_9NEOP</name>
<evidence type="ECO:0000313" key="2">
    <source>
        <dbReference type="EMBL" id="CAH2049334.1"/>
    </source>
</evidence>
<dbReference type="PROSITE" id="PS51257">
    <property type="entry name" value="PROKAR_LIPOPROTEIN"/>
    <property type="match status" value="1"/>
</dbReference>
<proteinExistence type="predicted"/>
<feature type="region of interest" description="Disordered" evidence="1">
    <location>
        <begin position="1"/>
        <end position="43"/>
    </location>
</feature>
<feature type="compositionally biased region" description="Gly residues" evidence="1">
    <location>
        <begin position="9"/>
        <end position="21"/>
    </location>
</feature>
<evidence type="ECO:0000256" key="1">
    <source>
        <dbReference type="SAM" id="MobiDB-lite"/>
    </source>
</evidence>
<reference evidence="2" key="1">
    <citation type="submission" date="2022-03" db="EMBL/GenBank/DDBJ databases">
        <authorList>
            <person name="Martin H S."/>
        </authorList>
    </citation>
    <scope>NUCLEOTIDE SEQUENCE</scope>
</reference>